<reference evidence="2" key="1">
    <citation type="submission" date="2013-12" db="EMBL/GenBank/DDBJ databases">
        <title>The Genome Sequence of Aphanomyces invadans NJM9701.</title>
        <authorList>
            <consortium name="The Broad Institute Genomics Platform"/>
            <person name="Russ C."/>
            <person name="Tyler B."/>
            <person name="van West P."/>
            <person name="Dieguez-Uribeondo J."/>
            <person name="Young S.K."/>
            <person name="Zeng Q."/>
            <person name="Gargeya S."/>
            <person name="Fitzgerald M."/>
            <person name="Abouelleil A."/>
            <person name="Alvarado L."/>
            <person name="Chapman S.B."/>
            <person name="Gainer-Dewar J."/>
            <person name="Goldberg J."/>
            <person name="Griggs A."/>
            <person name="Gujja S."/>
            <person name="Hansen M."/>
            <person name="Howarth C."/>
            <person name="Imamovic A."/>
            <person name="Ireland A."/>
            <person name="Larimer J."/>
            <person name="McCowan C."/>
            <person name="Murphy C."/>
            <person name="Pearson M."/>
            <person name="Poon T.W."/>
            <person name="Priest M."/>
            <person name="Roberts A."/>
            <person name="Saif S."/>
            <person name="Shea T."/>
            <person name="Sykes S."/>
            <person name="Wortman J."/>
            <person name="Nusbaum C."/>
            <person name="Birren B."/>
        </authorList>
    </citation>
    <scope>NUCLEOTIDE SEQUENCE [LARGE SCALE GENOMIC DNA]</scope>
    <source>
        <strain evidence="2">NJM9701</strain>
    </source>
</reference>
<evidence type="ECO:0000256" key="1">
    <source>
        <dbReference type="SAM" id="MobiDB-lite"/>
    </source>
</evidence>
<dbReference type="OrthoDB" id="191686at2759"/>
<dbReference type="eggNOG" id="ENOG502QQRY">
    <property type="taxonomic scope" value="Eukaryota"/>
</dbReference>
<feature type="compositionally biased region" description="Basic residues" evidence="1">
    <location>
        <begin position="297"/>
        <end position="307"/>
    </location>
</feature>
<feature type="compositionally biased region" description="Acidic residues" evidence="1">
    <location>
        <begin position="82"/>
        <end position="91"/>
    </location>
</feature>
<feature type="region of interest" description="Disordered" evidence="1">
    <location>
        <begin position="1"/>
        <end position="126"/>
    </location>
</feature>
<dbReference type="VEuPathDB" id="FungiDB:H310_02333"/>
<protein>
    <submittedName>
        <fullName evidence="2">Uncharacterized protein</fullName>
    </submittedName>
</protein>
<feature type="compositionally biased region" description="Low complexity" evidence="1">
    <location>
        <begin position="92"/>
        <end position="120"/>
    </location>
</feature>
<organism evidence="2">
    <name type="scientific">Aphanomyces invadans</name>
    <dbReference type="NCBI Taxonomy" id="157072"/>
    <lineage>
        <taxon>Eukaryota</taxon>
        <taxon>Sar</taxon>
        <taxon>Stramenopiles</taxon>
        <taxon>Oomycota</taxon>
        <taxon>Saprolegniomycetes</taxon>
        <taxon>Saprolegniales</taxon>
        <taxon>Verrucalvaceae</taxon>
        <taxon>Aphanomyces</taxon>
    </lineage>
</organism>
<feature type="region of interest" description="Disordered" evidence="1">
    <location>
        <begin position="700"/>
        <end position="793"/>
    </location>
</feature>
<feature type="region of interest" description="Disordered" evidence="1">
    <location>
        <begin position="283"/>
        <end position="372"/>
    </location>
</feature>
<dbReference type="GeneID" id="20079383"/>
<dbReference type="EMBL" id="KI913954">
    <property type="protein sequence ID" value="ETW07930.1"/>
    <property type="molecule type" value="Genomic_DNA"/>
</dbReference>
<feature type="compositionally biased region" description="Polar residues" evidence="1">
    <location>
        <begin position="781"/>
        <end position="790"/>
    </location>
</feature>
<dbReference type="RefSeq" id="XP_008864023.1">
    <property type="nucleotide sequence ID" value="XM_008865801.1"/>
</dbReference>
<feature type="compositionally biased region" description="Low complexity" evidence="1">
    <location>
        <begin position="440"/>
        <end position="455"/>
    </location>
</feature>
<feature type="compositionally biased region" description="Low complexity" evidence="1">
    <location>
        <begin position="47"/>
        <end position="79"/>
    </location>
</feature>
<dbReference type="AlphaFoldDB" id="A0A024UP49"/>
<feature type="compositionally biased region" description="Acidic residues" evidence="1">
    <location>
        <begin position="338"/>
        <end position="356"/>
    </location>
</feature>
<evidence type="ECO:0000313" key="2">
    <source>
        <dbReference type="EMBL" id="ETW07930.1"/>
    </source>
</evidence>
<feature type="compositionally biased region" description="Acidic residues" evidence="1">
    <location>
        <begin position="456"/>
        <end position="468"/>
    </location>
</feature>
<feature type="compositionally biased region" description="Polar residues" evidence="1">
    <location>
        <begin position="30"/>
        <end position="46"/>
    </location>
</feature>
<dbReference type="STRING" id="157072.A0A024UP49"/>
<sequence>MATISVVMDSDTLDSTTRHANGTGDPDNEVNVSDNSGSPNTSYADQTSVSSPATSSSTGAPSRIMRSRTRSTSSVSMKSGGDDDMEDEDGGLSDSTTSTLTSANDPSTTTTTTSAPAKKPYVMGTAESNGLRRTVKVVVQRTTDVEQRLPQMVHKIGVIVETPRHPNTWFRVRFRSGKIHTFRASGLKLLKDAQADGDDVDLSEIPEDHDLGPPSDDEHDSGGPPPPPPPSDDTHRFDKHDKVTIKLVDPTKRELADLRGHDGKRGVVQEVLSNGGFKVLLDRKRQDGSPTTVVIKQSKHLTLRRRRSSMDSASRDSPDESGTMSEEEDNGSTKDVINDEGSDGDNEDEEDETVEDEPSRHQRKGKKKDSGSLLSDLDTELWIGRRVRINVGKFSGQAAVVLKSGNGWVQLKMEGGHESTAKRAYELTLLESIASIERQASSGSAGDNGGSTDTTLENDNDLDDVEDSGSEHGSRVAGSSGGLRRRGHYAQSWIEKKVYLPGNQGTGVVKKADRDVCTVEVENASKTIKVFKKQELVLIEDDFTIQHRHRRPNKANNSKLNLPDGVVLMGITTQRYAMFQDQVKKHVMRRRDKIKMRPNLMEWQAILDSRLRTAVDVDTLADVVDLFVLPSCELCGVEKQELNGVCWNMKCPRCPVFDWSKADGGKGGGYSRLPATPLTDRYVSLQAQVSYNAAIAPPPPQVAPVPEPESAVAPLTTNVQDASAASRKRKRKEHSTVEVTTDDHRDSPPPAPVHANHGDWKPDEPPLPPVAIKVEAPREVPSTTSSQASPTLPLLPVFRPQYESVFSKKM</sequence>
<proteinExistence type="predicted"/>
<gene>
    <name evidence="2" type="ORF">H310_02333</name>
</gene>
<feature type="region of interest" description="Disordered" evidence="1">
    <location>
        <begin position="438"/>
        <end position="483"/>
    </location>
</feature>
<name>A0A024UP49_9STRA</name>
<accession>A0A024UP49</accession>
<feature type="region of interest" description="Disordered" evidence="1">
    <location>
        <begin position="199"/>
        <end position="237"/>
    </location>
</feature>